<proteinExistence type="predicted"/>
<evidence type="ECO:0008006" key="5">
    <source>
        <dbReference type="Google" id="ProtNLM"/>
    </source>
</evidence>
<dbReference type="Proteomes" id="UP000179769">
    <property type="component" value="Unassembled WGS sequence"/>
</dbReference>
<dbReference type="PROSITE" id="PS51257">
    <property type="entry name" value="PROKAR_LIPOPROTEIN"/>
    <property type="match status" value="1"/>
</dbReference>
<accession>A0A1S1RJN8</accession>
<evidence type="ECO:0000256" key="2">
    <source>
        <dbReference type="SAM" id="SignalP"/>
    </source>
</evidence>
<name>A0A1S1RJN8_9ACTN</name>
<evidence type="ECO:0000313" key="3">
    <source>
        <dbReference type="EMBL" id="OHV45625.1"/>
    </source>
</evidence>
<dbReference type="AlphaFoldDB" id="A0A1S1RJN8"/>
<keyword evidence="2" id="KW-0732">Signal</keyword>
<keyword evidence="4" id="KW-1185">Reference proteome</keyword>
<reference evidence="4" key="1">
    <citation type="submission" date="2016-07" db="EMBL/GenBank/DDBJ databases">
        <title>Frankia sp. NRRL B-16219 Genome sequencing.</title>
        <authorList>
            <person name="Ghodhbane-Gtari F."/>
            <person name="Swanson E."/>
            <person name="Gueddou A."/>
            <person name="Louati M."/>
            <person name="Nouioui I."/>
            <person name="Hezbri K."/>
            <person name="Abebe-Akele F."/>
            <person name="Simpson S."/>
            <person name="Morris K."/>
            <person name="Thomas K."/>
            <person name="Gtari M."/>
            <person name="Tisa L.S."/>
        </authorList>
    </citation>
    <scope>NUCLEOTIDE SEQUENCE [LARGE SCALE GENOMIC DNA]</scope>
    <source>
        <strain evidence="4">NRRL B-16219</strain>
    </source>
</reference>
<feature type="signal peptide" evidence="2">
    <location>
        <begin position="1"/>
        <end position="23"/>
    </location>
</feature>
<organism evidence="3 4">
    <name type="scientific">Parafrankia soli</name>
    <dbReference type="NCBI Taxonomy" id="2599596"/>
    <lineage>
        <taxon>Bacteria</taxon>
        <taxon>Bacillati</taxon>
        <taxon>Actinomycetota</taxon>
        <taxon>Actinomycetes</taxon>
        <taxon>Frankiales</taxon>
        <taxon>Frankiaceae</taxon>
        <taxon>Parafrankia</taxon>
    </lineage>
</organism>
<gene>
    <name evidence="3" type="ORF">BBK14_30085</name>
</gene>
<protein>
    <recommendedName>
        <fullName evidence="5">Lipoprotein</fullName>
    </recommendedName>
</protein>
<feature type="region of interest" description="Disordered" evidence="1">
    <location>
        <begin position="125"/>
        <end position="144"/>
    </location>
</feature>
<dbReference type="EMBL" id="MAXA01000006">
    <property type="protein sequence ID" value="OHV45625.1"/>
    <property type="molecule type" value="Genomic_DNA"/>
</dbReference>
<dbReference type="RefSeq" id="WP_071059620.1">
    <property type="nucleotide sequence ID" value="NZ_JBFLUH010000237.1"/>
</dbReference>
<evidence type="ECO:0000313" key="4">
    <source>
        <dbReference type="Proteomes" id="UP000179769"/>
    </source>
</evidence>
<comment type="caution">
    <text evidence="3">The sequence shown here is derived from an EMBL/GenBank/DDBJ whole genome shotgun (WGS) entry which is preliminary data.</text>
</comment>
<evidence type="ECO:0000256" key="1">
    <source>
        <dbReference type="SAM" id="MobiDB-lite"/>
    </source>
</evidence>
<feature type="chain" id="PRO_5010269441" description="Lipoprotein" evidence="2">
    <location>
        <begin position="24"/>
        <end position="167"/>
    </location>
</feature>
<sequence length="167" mass="16706">MIRTARPLAVVAAGLSLVVMALAGCGSGGGTAPGGTASGGGSTGTPTVQTYAQCMRDHEIDMADPDPSTGVPQFGEGVDPDDPAVKQALAACQDLLPVGSRGEPSDADLDVYVAFAQCMRDNGLPSFPDPQPGSAGGLFAGADVDRNDPAFQQAAQQCQTILDKAGA</sequence>
<dbReference type="OrthoDB" id="7949713at2"/>